<dbReference type="SUPFAM" id="SSF57501">
    <property type="entry name" value="Cystine-knot cytokines"/>
    <property type="match status" value="1"/>
</dbReference>
<dbReference type="GO" id="GO:0043524">
    <property type="term" value="P:negative regulation of neuron apoptotic process"/>
    <property type="evidence" value="ECO:0007669"/>
    <property type="project" value="TreeGrafter"/>
</dbReference>
<feature type="domain" description="Nerve growth factor-related" evidence="3">
    <location>
        <begin position="110"/>
        <end position="210"/>
    </location>
</feature>
<dbReference type="GO" id="GO:0021675">
    <property type="term" value="P:nerve development"/>
    <property type="evidence" value="ECO:0007669"/>
    <property type="project" value="TreeGrafter"/>
</dbReference>
<dbReference type="PROSITE" id="PS50270">
    <property type="entry name" value="NGF_2"/>
    <property type="match status" value="1"/>
</dbReference>
<evidence type="ECO:0000256" key="2">
    <source>
        <dbReference type="ARBA" id="ARBA00023030"/>
    </source>
</evidence>
<dbReference type="GO" id="GO:0005163">
    <property type="term" value="F:nerve growth factor receptor binding"/>
    <property type="evidence" value="ECO:0007669"/>
    <property type="project" value="TreeGrafter"/>
</dbReference>
<dbReference type="Proteomes" id="UP000472272">
    <property type="component" value="Chromosome 13"/>
</dbReference>
<protein>
    <recommendedName>
        <fullName evidence="3">Nerve growth factor-related domain-containing protein</fullName>
    </recommendedName>
</protein>
<dbReference type="GO" id="GO:0048812">
    <property type="term" value="P:neuron projection morphogenesis"/>
    <property type="evidence" value="ECO:0007669"/>
    <property type="project" value="TreeGrafter"/>
</dbReference>
<dbReference type="GO" id="GO:0008021">
    <property type="term" value="C:synaptic vesicle"/>
    <property type="evidence" value="ECO:0007669"/>
    <property type="project" value="TreeGrafter"/>
</dbReference>
<dbReference type="GeneTree" id="ENSGT00390000007725"/>
<dbReference type="GO" id="GO:0030424">
    <property type="term" value="C:axon"/>
    <property type="evidence" value="ECO:0007669"/>
    <property type="project" value="TreeGrafter"/>
</dbReference>
<dbReference type="SMART" id="SM00140">
    <property type="entry name" value="NGF"/>
    <property type="match status" value="1"/>
</dbReference>
<dbReference type="PANTHER" id="PTHR11589">
    <property type="entry name" value="NERVE GROWTH FACTOR NGF -RELATED"/>
    <property type="match status" value="1"/>
</dbReference>
<reference evidence="4" key="2">
    <citation type="submission" date="2025-08" db="UniProtKB">
        <authorList>
            <consortium name="Ensembl"/>
        </authorList>
    </citation>
    <scope>IDENTIFICATION</scope>
</reference>
<dbReference type="InterPro" id="IPR019846">
    <property type="entry name" value="Nerve_growth_factor_CS"/>
</dbReference>
<dbReference type="GO" id="GO:0050804">
    <property type="term" value="P:modulation of chemical synaptic transmission"/>
    <property type="evidence" value="ECO:0007669"/>
    <property type="project" value="TreeGrafter"/>
</dbReference>
<dbReference type="PROSITE" id="PS00248">
    <property type="entry name" value="NGF_1"/>
    <property type="match status" value="1"/>
</dbReference>
<dbReference type="Pfam" id="PF00243">
    <property type="entry name" value="NGF"/>
    <property type="match status" value="1"/>
</dbReference>
<comment type="similarity">
    <text evidence="1">Belongs to the NGF-beta family.</text>
</comment>
<dbReference type="InterPro" id="IPR020408">
    <property type="entry name" value="Nerve_growth_factor-like"/>
</dbReference>
<sequence length="227" mass="25357">MHGVDVVFGGNHVLATCVVDGTFYWQTHFPRLAFPHFLRRFPIIEEAMLLTVVTTWLCVVSHATPLPSATDVLSTHAAPVGDEEFLSPRVALSRSEPTTQPLSDAAEVTLAVCDSTSTWVADKHTAVDIRGRNVTLLSEFQTPHGRLRQYFFETKCTPRRGTAGGCRGVDRNYWISECQTTQTYVRAFTMDSKKTAAWRFVRIDAGCVCKIRPQQEDAEEYGAQEIS</sequence>
<proteinExistence type="inferred from homology"/>
<dbReference type="InterPro" id="IPR002072">
    <property type="entry name" value="Nerve_growth_factor-rel"/>
</dbReference>
<dbReference type="Ensembl" id="ENSPMRT00000021677.1">
    <property type="protein sequence ID" value="ENSPMRP00000020403.1"/>
    <property type="gene ID" value="ENSPMRG00000013293.1"/>
</dbReference>
<dbReference type="PANTHER" id="PTHR11589:SF11">
    <property type="entry name" value="PREPRO-NEUROTROPHIN"/>
    <property type="match status" value="1"/>
</dbReference>
<dbReference type="GO" id="GO:0008083">
    <property type="term" value="F:growth factor activity"/>
    <property type="evidence" value="ECO:0007669"/>
    <property type="project" value="UniProtKB-KW"/>
</dbReference>
<accession>A0A670J7F2</accession>
<evidence type="ECO:0000313" key="5">
    <source>
        <dbReference type="Proteomes" id="UP000472272"/>
    </source>
</evidence>
<dbReference type="Gene3D" id="2.10.90.10">
    <property type="entry name" value="Cystine-knot cytokines"/>
    <property type="match status" value="1"/>
</dbReference>
<dbReference type="PRINTS" id="PR00268">
    <property type="entry name" value="NGF"/>
</dbReference>
<evidence type="ECO:0000259" key="3">
    <source>
        <dbReference type="SMART" id="SM00140"/>
    </source>
</evidence>
<dbReference type="GO" id="GO:0007169">
    <property type="term" value="P:cell surface receptor protein tyrosine kinase signaling pathway"/>
    <property type="evidence" value="ECO:0007669"/>
    <property type="project" value="TreeGrafter"/>
</dbReference>
<evidence type="ECO:0000256" key="1">
    <source>
        <dbReference type="ARBA" id="ARBA00010783"/>
    </source>
</evidence>
<keyword evidence="5" id="KW-1185">Reference proteome</keyword>
<keyword evidence="2" id="KW-0339">Growth factor</keyword>
<dbReference type="InterPro" id="IPR029034">
    <property type="entry name" value="Cystine-knot_cytokine"/>
</dbReference>
<dbReference type="OMA" id="CICTISP"/>
<organism evidence="4 5">
    <name type="scientific">Podarcis muralis</name>
    <name type="common">Wall lizard</name>
    <name type="synonym">Lacerta muralis</name>
    <dbReference type="NCBI Taxonomy" id="64176"/>
    <lineage>
        <taxon>Eukaryota</taxon>
        <taxon>Metazoa</taxon>
        <taxon>Chordata</taxon>
        <taxon>Craniata</taxon>
        <taxon>Vertebrata</taxon>
        <taxon>Euteleostomi</taxon>
        <taxon>Lepidosauria</taxon>
        <taxon>Squamata</taxon>
        <taxon>Bifurcata</taxon>
        <taxon>Unidentata</taxon>
        <taxon>Episquamata</taxon>
        <taxon>Laterata</taxon>
        <taxon>Lacertibaenia</taxon>
        <taxon>Lacertidae</taxon>
        <taxon>Podarcis</taxon>
    </lineage>
</organism>
<dbReference type="GO" id="GO:0005615">
    <property type="term" value="C:extracellular space"/>
    <property type="evidence" value="ECO:0007669"/>
    <property type="project" value="TreeGrafter"/>
</dbReference>
<dbReference type="GO" id="GO:0038180">
    <property type="term" value="P:nerve growth factor signaling pathway"/>
    <property type="evidence" value="ECO:0007669"/>
    <property type="project" value="TreeGrafter"/>
</dbReference>
<dbReference type="GO" id="GO:0030425">
    <property type="term" value="C:dendrite"/>
    <property type="evidence" value="ECO:0007669"/>
    <property type="project" value="TreeGrafter"/>
</dbReference>
<reference evidence="4 5" key="1">
    <citation type="journal article" date="2019" name="Proc. Natl. Acad. Sci. U.S.A.">
        <title>Regulatory changes in pterin and carotenoid genes underlie balanced color polymorphisms in the wall lizard.</title>
        <authorList>
            <person name="Andrade P."/>
            <person name="Pinho C."/>
            <person name="Perez I de Lanuza G."/>
            <person name="Afonso S."/>
            <person name="Brejcha J."/>
            <person name="Rubin C.J."/>
            <person name="Wallerman O."/>
            <person name="Pereira P."/>
            <person name="Sabatino S.J."/>
            <person name="Bellati A."/>
            <person name="Pellitteri-Rosa D."/>
            <person name="Bosakova Z."/>
            <person name="Bunikis I."/>
            <person name="Carretero M.A."/>
            <person name="Feiner N."/>
            <person name="Marsik P."/>
            <person name="Pauperio F."/>
            <person name="Salvi D."/>
            <person name="Soler L."/>
            <person name="While G.M."/>
            <person name="Uller T."/>
            <person name="Font E."/>
            <person name="Andersson L."/>
            <person name="Carneiro M."/>
        </authorList>
    </citation>
    <scope>NUCLEOTIDE SEQUENCE</scope>
</reference>
<name>A0A670J7F2_PODMU</name>
<dbReference type="AlphaFoldDB" id="A0A670J7F2"/>
<evidence type="ECO:0000313" key="4">
    <source>
        <dbReference type="Ensembl" id="ENSPMRP00000020403.1"/>
    </source>
</evidence>
<reference evidence="4" key="3">
    <citation type="submission" date="2025-09" db="UniProtKB">
        <authorList>
            <consortium name="Ensembl"/>
        </authorList>
    </citation>
    <scope>IDENTIFICATION</scope>
</reference>